<sequence>MPRSFLPQNAKYVNAIELRSGFSNPKEAYLSLESQDSMEEIQKVLETRSSFGDWKLVQKEKVDTKVVYLFEGFIKKSMTIIVYNKGDHRLLKYYFKKQTNY</sequence>
<dbReference type="Proteomes" id="UP000245133">
    <property type="component" value="Unassembled WGS sequence"/>
</dbReference>
<gene>
    <name evidence="1" type="ORF">LPTSP4_07530</name>
</gene>
<evidence type="ECO:0000313" key="2">
    <source>
        <dbReference type="Proteomes" id="UP000245133"/>
    </source>
</evidence>
<dbReference type="EMBL" id="BFBB01000002">
    <property type="protein sequence ID" value="GBF49243.1"/>
    <property type="molecule type" value="Genomic_DNA"/>
</dbReference>
<comment type="caution">
    <text evidence="1">The sequence shown here is derived from an EMBL/GenBank/DDBJ whole genome shotgun (WGS) entry which is preliminary data.</text>
</comment>
<protein>
    <submittedName>
        <fullName evidence="1">Putative lipoprotein</fullName>
    </submittedName>
</protein>
<name>A0A2P2DX91_9LEPT</name>
<accession>A0A2P2DX91</accession>
<proteinExistence type="predicted"/>
<reference evidence="1 2" key="1">
    <citation type="submission" date="2018-02" db="EMBL/GenBank/DDBJ databases">
        <title>Novel Leptospira species isolated from soil and water in Japan.</title>
        <authorList>
            <person name="Nakao R."/>
            <person name="Masuzawa T."/>
        </authorList>
    </citation>
    <scope>NUCLEOTIDE SEQUENCE [LARGE SCALE GENOMIC DNA]</scope>
    <source>
        <strain evidence="1 2">YH101</strain>
    </source>
</reference>
<dbReference type="AlphaFoldDB" id="A0A2P2DX91"/>
<keyword evidence="2" id="KW-1185">Reference proteome</keyword>
<evidence type="ECO:0000313" key="1">
    <source>
        <dbReference type="EMBL" id="GBF49243.1"/>
    </source>
</evidence>
<keyword evidence="1" id="KW-0449">Lipoprotein</keyword>
<organism evidence="1 2">
    <name type="scientific">Leptospira ryugenii</name>
    <dbReference type="NCBI Taxonomy" id="1917863"/>
    <lineage>
        <taxon>Bacteria</taxon>
        <taxon>Pseudomonadati</taxon>
        <taxon>Spirochaetota</taxon>
        <taxon>Spirochaetia</taxon>
        <taxon>Leptospirales</taxon>
        <taxon>Leptospiraceae</taxon>
        <taxon>Leptospira</taxon>
    </lineage>
</organism>